<dbReference type="AlphaFoldDB" id="A0A1W0W0A3"/>
<name>A0A1W0W0A3_SORBI</name>
<organism evidence="1 2">
    <name type="scientific">Sorghum bicolor</name>
    <name type="common">Sorghum</name>
    <name type="synonym">Sorghum vulgare</name>
    <dbReference type="NCBI Taxonomy" id="4558"/>
    <lineage>
        <taxon>Eukaryota</taxon>
        <taxon>Viridiplantae</taxon>
        <taxon>Streptophyta</taxon>
        <taxon>Embryophyta</taxon>
        <taxon>Tracheophyta</taxon>
        <taxon>Spermatophyta</taxon>
        <taxon>Magnoliopsida</taxon>
        <taxon>Liliopsida</taxon>
        <taxon>Poales</taxon>
        <taxon>Poaceae</taxon>
        <taxon>PACMAD clade</taxon>
        <taxon>Panicoideae</taxon>
        <taxon>Andropogonodae</taxon>
        <taxon>Andropogoneae</taxon>
        <taxon>Sorghinae</taxon>
        <taxon>Sorghum</taxon>
    </lineage>
</organism>
<gene>
    <name evidence="1" type="ORF">SORBI_3003G344950</name>
</gene>
<protein>
    <submittedName>
        <fullName evidence="1">Uncharacterized protein</fullName>
    </submittedName>
</protein>
<keyword evidence="2" id="KW-1185">Reference proteome</keyword>
<proteinExistence type="predicted"/>
<reference evidence="2" key="2">
    <citation type="journal article" date="2018" name="Plant J.">
        <title>The Sorghum bicolor reference genome: improved assembly, gene annotations, a transcriptome atlas, and signatures of genome organization.</title>
        <authorList>
            <person name="McCormick R.F."/>
            <person name="Truong S.K."/>
            <person name="Sreedasyam A."/>
            <person name="Jenkins J."/>
            <person name="Shu S."/>
            <person name="Sims D."/>
            <person name="Kennedy M."/>
            <person name="Amirebrahimi M."/>
            <person name="Weers B.D."/>
            <person name="McKinley B."/>
            <person name="Mattison A."/>
            <person name="Morishige D.T."/>
            <person name="Grimwood J."/>
            <person name="Schmutz J."/>
            <person name="Mullet J.E."/>
        </authorList>
    </citation>
    <scope>NUCLEOTIDE SEQUENCE [LARGE SCALE GENOMIC DNA]</scope>
    <source>
        <strain evidence="2">cv. BTx623</strain>
    </source>
</reference>
<evidence type="ECO:0000313" key="1">
    <source>
        <dbReference type="EMBL" id="OQU87793.1"/>
    </source>
</evidence>
<dbReference type="InParanoid" id="A0A1W0W0A3"/>
<dbReference type="EMBL" id="CM000762">
    <property type="protein sequence ID" value="OQU87793.1"/>
    <property type="molecule type" value="Genomic_DNA"/>
</dbReference>
<dbReference type="Proteomes" id="UP000000768">
    <property type="component" value="Chromosome 3"/>
</dbReference>
<dbReference type="Gramene" id="OQU87793">
    <property type="protein sequence ID" value="OQU87793"/>
    <property type="gene ID" value="SORBI_3003G344950"/>
</dbReference>
<accession>A0A1W0W0A3</accession>
<reference evidence="1 2" key="1">
    <citation type="journal article" date="2009" name="Nature">
        <title>The Sorghum bicolor genome and the diversification of grasses.</title>
        <authorList>
            <person name="Paterson A.H."/>
            <person name="Bowers J.E."/>
            <person name="Bruggmann R."/>
            <person name="Dubchak I."/>
            <person name="Grimwood J."/>
            <person name="Gundlach H."/>
            <person name="Haberer G."/>
            <person name="Hellsten U."/>
            <person name="Mitros T."/>
            <person name="Poliakov A."/>
            <person name="Schmutz J."/>
            <person name="Spannagl M."/>
            <person name="Tang H."/>
            <person name="Wang X."/>
            <person name="Wicker T."/>
            <person name="Bharti A.K."/>
            <person name="Chapman J."/>
            <person name="Feltus F.A."/>
            <person name="Gowik U."/>
            <person name="Grigoriev I.V."/>
            <person name="Lyons E."/>
            <person name="Maher C.A."/>
            <person name="Martis M."/>
            <person name="Narechania A."/>
            <person name="Otillar R.P."/>
            <person name="Penning B.W."/>
            <person name="Salamov A.A."/>
            <person name="Wang Y."/>
            <person name="Zhang L."/>
            <person name="Carpita N.C."/>
            <person name="Freeling M."/>
            <person name="Gingle A.R."/>
            <person name="Hash C.T."/>
            <person name="Keller B."/>
            <person name="Klein P."/>
            <person name="Kresovich S."/>
            <person name="McCann M.C."/>
            <person name="Ming R."/>
            <person name="Peterson D.G."/>
            <person name="Mehboob-ur-Rahman"/>
            <person name="Ware D."/>
            <person name="Westhoff P."/>
            <person name="Mayer K.F."/>
            <person name="Messing J."/>
            <person name="Rokhsar D.S."/>
        </authorList>
    </citation>
    <scope>NUCLEOTIDE SEQUENCE [LARGE SCALE GENOMIC DNA]</scope>
    <source>
        <strain evidence="2">cv. BTx623</strain>
    </source>
</reference>
<sequence length="192" mass="22583">MPNYRELDLGERKAKSYLVCTNLCLKSRGLHFVYPFSLDAIMLLRACRFTRSRCRCNSNCRAHTWRKRQARRTDDRRRRIKARTGVVWRRSGQRRSLVQSTGTGARPAMCAETVQRSTVPAVRARQGASHGIVLLQLQAILRRQGNECRLQSLKLVWFRLVFSSLRKQIVFKIFYRILRHMYKALNIDENKN</sequence>
<evidence type="ECO:0000313" key="2">
    <source>
        <dbReference type="Proteomes" id="UP000000768"/>
    </source>
</evidence>